<dbReference type="Proteomes" id="UP001283361">
    <property type="component" value="Unassembled WGS sequence"/>
</dbReference>
<dbReference type="AlphaFoldDB" id="A0AAE1B866"/>
<organism evidence="2 3">
    <name type="scientific">Elysia crispata</name>
    <name type="common">lettuce slug</name>
    <dbReference type="NCBI Taxonomy" id="231223"/>
    <lineage>
        <taxon>Eukaryota</taxon>
        <taxon>Metazoa</taxon>
        <taxon>Spiralia</taxon>
        <taxon>Lophotrochozoa</taxon>
        <taxon>Mollusca</taxon>
        <taxon>Gastropoda</taxon>
        <taxon>Heterobranchia</taxon>
        <taxon>Euthyneura</taxon>
        <taxon>Panpulmonata</taxon>
        <taxon>Sacoglossa</taxon>
        <taxon>Placobranchoidea</taxon>
        <taxon>Plakobranchidae</taxon>
        <taxon>Elysia</taxon>
    </lineage>
</organism>
<name>A0AAE1B866_9GAST</name>
<feature type="compositionally biased region" description="Basic and acidic residues" evidence="1">
    <location>
        <begin position="8"/>
        <end position="22"/>
    </location>
</feature>
<feature type="region of interest" description="Disordered" evidence="1">
    <location>
        <begin position="1"/>
        <end position="27"/>
    </location>
</feature>
<evidence type="ECO:0000313" key="2">
    <source>
        <dbReference type="EMBL" id="KAK3800636.1"/>
    </source>
</evidence>
<gene>
    <name evidence="2" type="ORF">RRG08_003043</name>
</gene>
<sequence length="82" mass="9041">MPNSFSEPRNEKSKKEKKEATHPQRQILANQKVFGQARVYITSAFRAKAGGDVLSHVTRTPPMAVKEPGARVHYILGGAPVE</sequence>
<protein>
    <submittedName>
        <fullName evidence="2">Uncharacterized protein</fullName>
    </submittedName>
</protein>
<evidence type="ECO:0000313" key="3">
    <source>
        <dbReference type="Proteomes" id="UP001283361"/>
    </source>
</evidence>
<reference evidence="2" key="1">
    <citation type="journal article" date="2023" name="G3 (Bethesda)">
        <title>A reference genome for the long-term kleptoplast-retaining sea slug Elysia crispata morphotype clarki.</title>
        <authorList>
            <person name="Eastman K.E."/>
            <person name="Pendleton A.L."/>
            <person name="Shaikh M.A."/>
            <person name="Suttiyut T."/>
            <person name="Ogas R."/>
            <person name="Tomko P."/>
            <person name="Gavelis G."/>
            <person name="Widhalm J.R."/>
            <person name="Wisecaver J.H."/>
        </authorList>
    </citation>
    <scope>NUCLEOTIDE SEQUENCE</scope>
    <source>
        <strain evidence="2">ECLA1</strain>
    </source>
</reference>
<comment type="caution">
    <text evidence="2">The sequence shown here is derived from an EMBL/GenBank/DDBJ whole genome shotgun (WGS) entry which is preliminary data.</text>
</comment>
<keyword evidence="3" id="KW-1185">Reference proteome</keyword>
<evidence type="ECO:0000256" key="1">
    <source>
        <dbReference type="SAM" id="MobiDB-lite"/>
    </source>
</evidence>
<accession>A0AAE1B866</accession>
<dbReference type="EMBL" id="JAWDGP010000422">
    <property type="protein sequence ID" value="KAK3800636.1"/>
    <property type="molecule type" value="Genomic_DNA"/>
</dbReference>
<proteinExistence type="predicted"/>